<evidence type="ECO:0000256" key="1">
    <source>
        <dbReference type="ARBA" id="ARBA00022723"/>
    </source>
</evidence>
<dbReference type="GO" id="GO:0008270">
    <property type="term" value="F:zinc ion binding"/>
    <property type="evidence" value="ECO:0007669"/>
    <property type="project" value="UniProtKB-KW"/>
</dbReference>
<keyword evidence="2 5" id="KW-0863">Zinc-finger</keyword>
<evidence type="ECO:0000313" key="9">
    <source>
        <dbReference type="Proteomes" id="UP000053766"/>
    </source>
</evidence>
<keyword evidence="1" id="KW-0479">Metal-binding</keyword>
<dbReference type="InterPro" id="IPR013087">
    <property type="entry name" value="Znf_C2H2_type"/>
</dbReference>
<dbReference type="SUPFAM" id="SSF57667">
    <property type="entry name" value="beta-beta-alpha zinc fingers"/>
    <property type="match status" value="2"/>
</dbReference>
<feature type="domain" description="C2H2-type" evidence="7">
    <location>
        <begin position="418"/>
        <end position="447"/>
    </location>
</feature>
<evidence type="ECO:0000256" key="4">
    <source>
        <dbReference type="ARBA" id="ARBA00034119"/>
    </source>
</evidence>
<dbReference type="InterPro" id="IPR040048">
    <property type="entry name" value="ZNF277"/>
</dbReference>
<feature type="compositionally biased region" description="Low complexity" evidence="6">
    <location>
        <begin position="112"/>
        <end position="123"/>
    </location>
</feature>
<dbReference type="PANTHER" id="PTHR13267">
    <property type="entry name" value="ZINC FINGER PROTEIN 277"/>
    <property type="match status" value="1"/>
</dbReference>
<feature type="compositionally biased region" description="Basic and acidic residues" evidence="6">
    <location>
        <begin position="124"/>
        <end position="139"/>
    </location>
</feature>
<dbReference type="AlphaFoldDB" id="A0A0D8XAH4"/>
<evidence type="ECO:0000256" key="6">
    <source>
        <dbReference type="SAM" id="MobiDB-lite"/>
    </source>
</evidence>
<reference evidence="9" key="2">
    <citation type="journal article" date="2016" name="Sci. Rep.">
        <title>Dictyocaulus viviparus genome, variome and transcriptome elucidate lungworm biology and support future intervention.</title>
        <authorList>
            <person name="McNulty S.N."/>
            <person name="Strube C."/>
            <person name="Rosa B.A."/>
            <person name="Martin J.C."/>
            <person name="Tyagi R."/>
            <person name="Choi Y.J."/>
            <person name="Wang Q."/>
            <person name="Hallsworth Pepin K."/>
            <person name="Zhang X."/>
            <person name="Ozersky P."/>
            <person name="Wilson R.K."/>
            <person name="Sternberg P.W."/>
            <person name="Gasser R.B."/>
            <person name="Mitreva M."/>
        </authorList>
    </citation>
    <scope>NUCLEOTIDE SEQUENCE [LARGE SCALE GENOMIC DNA]</scope>
    <source>
        <strain evidence="9">HannoverDv2000</strain>
    </source>
</reference>
<dbReference type="Pfam" id="PF12756">
    <property type="entry name" value="zf-C2H2_2"/>
    <property type="match status" value="2"/>
</dbReference>
<dbReference type="InterPro" id="IPR041661">
    <property type="entry name" value="ZN622/Rei1/Reh1_Znf-C2H2"/>
</dbReference>
<keyword evidence="3" id="KW-0862">Zinc</keyword>
<dbReference type="PANTHER" id="PTHR13267:SF3">
    <property type="entry name" value="ZINC FINGER PROTEIN 277"/>
    <property type="match status" value="1"/>
</dbReference>
<name>A0A0D8XAH4_DICVI</name>
<evidence type="ECO:0000313" key="8">
    <source>
        <dbReference type="EMBL" id="KJH41573.1"/>
    </source>
</evidence>
<dbReference type="Proteomes" id="UP000053766">
    <property type="component" value="Unassembled WGS sequence"/>
</dbReference>
<sequence length="678" mass="79571">MSTSTHDYDPPVVALAAGDRPEQRAVVASRYKYVLLEMLRCECFYILWLGTGIHQVFRIIVGIVDAQIRKLMLMELIHPAVEVETIATHAIKNNSRHRRRSNTKADVDGADSSRSGSRNNSHSCNKDRLRRKDWTERKSLSQGAKIDGEIANNLQKEKYGSKLHKRTRSSNSNGKRRERDSTRTNSLASIGDGFEYSDEYELDEPFSDSDDDLRPKQPQKPNLVIPRGRIRTLSGTVPVVGYSPKWGGPTMCLSCLQFFDLPEQMNRFEEHLLKEHKIVVSEMGLIVDPKRYIEHWRQRFAKESIDKIFLRVEPKEGDKFYGETDYYYNMSEALPEDYSVRQRLAMRRLEEALSCQQRERDDNNFQQQCIFCRYTARGNRSKIIHHLYMIHHLNLGSPDNLVFVTEYIEHLKEKLQRNECIYCEKVFGDRNTLMDHMRKRNHREVNPKNHYYDKFYIINYLELGKRWLDVLAEDFEDTMPSFLDSDEEEEDNSWCEWHEDNVDADETRVVCLLCHESDDTAEGLLAHMKEKHDFDLVKLIDENHLDVYQRMKLINYIRKQNFDGTCFVCQRCEIGNTQELAKHLQEQEKPIKVLPDRLLWDTEECLVPIFGNDNFLWRLESLLECRDGASDTEERTRRESEKNYAAFVAESRKNTVDGVIAEDLPDLHDLNDVLQELF</sequence>
<dbReference type="PROSITE" id="PS50157">
    <property type="entry name" value="ZINC_FINGER_C2H2_2"/>
    <property type="match status" value="1"/>
</dbReference>
<dbReference type="InterPro" id="IPR036236">
    <property type="entry name" value="Znf_C2H2_sf"/>
</dbReference>
<feature type="region of interest" description="Disordered" evidence="6">
    <location>
        <begin position="92"/>
        <end position="190"/>
    </location>
</feature>
<keyword evidence="9" id="KW-1185">Reference proteome</keyword>
<protein>
    <submittedName>
        <fullName evidence="8">Zinc finger, C2H2 type</fullName>
    </submittedName>
</protein>
<gene>
    <name evidence="8" type="ORF">DICVIV_12450</name>
</gene>
<evidence type="ECO:0000256" key="3">
    <source>
        <dbReference type="ARBA" id="ARBA00022833"/>
    </source>
</evidence>
<dbReference type="STRING" id="29172.A0A0D8XAH4"/>
<dbReference type="PROSITE" id="PS00028">
    <property type="entry name" value="ZINC_FINGER_C2H2_1"/>
    <property type="match status" value="1"/>
</dbReference>
<proteinExistence type="inferred from homology"/>
<evidence type="ECO:0000259" key="7">
    <source>
        <dbReference type="PROSITE" id="PS50157"/>
    </source>
</evidence>
<evidence type="ECO:0000256" key="5">
    <source>
        <dbReference type="PROSITE-ProRule" id="PRU00042"/>
    </source>
</evidence>
<dbReference type="OrthoDB" id="278606at2759"/>
<dbReference type="SMART" id="SM00355">
    <property type="entry name" value="ZnF_C2H2"/>
    <property type="match status" value="3"/>
</dbReference>
<accession>A0A0D8XAH4</accession>
<comment type="similarity">
    <text evidence="4">Belongs to the ZNF277 family.</text>
</comment>
<evidence type="ECO:0000256" key="2">
    <source>
        <dbReference type="ARBA" id="ARBA00022771"/>
    </source>
</evidence>
<dbReference type="EMBL" id="KN716795">
    <property type="protein sequence ID" value="KJH41573.1"/>
    <property type="molecule type" value="Genomic_DNA"/>
</dbReference>
<reference evidence="8 9" key="1">
    <citation type="submission" date="2013-11" db="EMBL/GenBank/DDBJ databases">
        <title>Draft genome of the bovine lungworm Dictyocaulus viviparus.</title>
        <authorList>
            <person name="Mitreva M."/>
        </authorList>
    </citation>
    <scope>NUCLEOTIDE SEQUENCE [LARGE SCALE GENOMIC DNA]</scope>
    <source>
        <strain evidence="8 9">HannoverDv2000</strain>
    </source>
</reference>
<organism evidence="8 9">
    <name type="scientific">Dictyocaulus viviparus</name>
    <name type="common">Bovine lungworm</name>
    <dbReference type="NCBI Taxonomy" id="29172"/>
    <lineage>
        <taxon>Eukaryota</taxon>
        <taxon>Metazoa</taxon>
        <taxon>Ecdysozoa</taxon>
        <taxon>Nematoda</taxon>
        <taxon>Chromadorea</taxon>
        <taxon>Rhabditida</taxon>
        <taxon>Rhabditina</taxon>
        <taxon>Rhabditomorpha</taxon>
        <taxon>Strongyloidea</taxon>
        <taxon>Metastrongylidae</taxon>
        <taxon>Dictyocaulus</taxon>
    </lineage>
</organism>